<accession>A0AAW4NB81</accession>
<reference evidence="1" key="1">
    <citation type="submission" date="2021-06" db="EMBL/GenBank/DDBJ databases">
        <title>Collection of gut derived symbiotic bacterial strains cultured from healthy donors.</title>
        <authorList>
            <person name="Lin H."/>
            <person name="Littmann E."/>
            <person name="Pamer E.G."/>
        </authorList>
    </citation>
    <scope>NUCLEOTIDE SEQUENCE</scope>
    <source>
        <strain evidence="1">MSK.21.60</strain>
    </source>
</reference>
<evidence type="ECO:0000313" key="2">
    <source>
        <dbReference type="Proteomes" id="UP001196316"/>
    </source>
</evidence>
<dbReference type="EMBL" id="JAHOEP010000061">
    <property type="protein sequence ID" value="MBV3409519.1"/>
    <property type="molecule type" value="Genomic_DNA"/>
</dbReference>
<dbReference type="AlphaFoldDB" id="A0AAW4NB81"/>
<sequence>MIIRCICHHHKGCNQTKDGETTTQIYLNSIKSSEVDDANAKMLAAL</sequence>
<evidence type="ECO:0000313" key="1">
    <source>
        <dbReference type="EMBL" id="MBV3409519.1"/>
    </source>
</evidence>
<comment type="caution">
    <text evidence="1">The sequence shown here is derived from an EMBL/GenBank/DDBJ whole genome shotgun (WGS) entry which is preliminary data.</text>
</comment>
<protein>
    <submittedName>
        <fullName evidence="1">Uncharacterized protein</fullName>
    </submittedName>
</protein>
<organism evidence="1 2">
    <name type="scientific">Segatella copri</name>
    <dbReference type="NCBI Taxonomy" id="165179"/>
    <lineage>
        <taxon>Bacteria</taxon>
        <taxon>Pseudomonadati</taxon>
        <taxon>Bacteroidota</taxon>
        <taxon>Bacteroidia</taxon>
        <taxon>Bacteroidales</taxon>
        <taxon>Prevotellaceae</taxon>
        <taxon>Segatella</taxon>
    </lineage>
</organism>
<proteinExistence type="predicted"/>
<gene>
    <name evidence="1" type="ORF">KSW80_14145</name>
</gene>
<dbReference type="RefSeq" id="WP_217327147.1">
    <property type="nucleotide sequence ID" value="NZ_JAHOEK010000061.1"/>
</dbReference>
<name>A0AAW4NB81_9BACT</name>
<dbReference type="Proteomes" id="UP001196316">
    <property type="component" value="Unassembled WGS sequence"/>
</dbReference>